<accession>A0A834GWB5</accession>
<reference evidence="2" key="1">
    <citation type="submission" date="2019-11" db="EMBL/GenBank/DDBJ databases">
        <authorList>
            <person name="Liu Y."/>
            <person name="Hou J."/>
            <person name="Li T.-Q."/>
            <person name="Guan C.-H."/>
            <person name="Wu X."/>
            <person name="Wu H.-Z."/>
            <person name="Ling F."/>
            <person name="Zhang R."/>
            <person name="Shi X.-G."/>
            <person name="Ren J.-P."/>
            <person name="Chen E.-F."/>
            <person name="Sun J.-M."/>
        </authorList>
    </citation>
    <scope>NUCLEOTIDE SEQUENCE</scope>
    <source>
        <strain evidence="2">Adult_tree_wgs_1</strain>
        <tissue evidence="2">Leaves</tissue>
    </source>
</reference>
<keyword evidence="3" id="KW-1185">Reference proteome</keyword>
<protein>
    <submittedName>
        <fullName evidence="2">Uncharacterized protein</fullName>
    </submittedName>
</protein>
<dbReference type="EMBL" id="WJXA01000006">
    <property type="protein sequence ID" value="KAF7140426.1"/>
    <property type="molecule type" value="Genomic_DNA"/>
</dbReference>
<feature type="compositionally biased region" description="Acidic residues" evidence="1">
    <location>
        <begin position="96"/>
        <end position="109"/>
    </location>
</feature>
<feature type="compositionally biased region" description="Basic and acidic residues" evidence="1">
    <location>
        <begin position="18"/>
        <end position="32"/>
    </location>
</feature>
<name>A0A834GWB5_RHOSS</name>
<feature type="region of interest" description="Disordered" evidence="1">
    <location>
        <begin position="1"/>
        <end position="129"/>
    </location>
</feature>
<feature type="compositionally biased region" description="Basic and acidic residues" evidence="1">
    <location>
        <begin position="1"/>
        <end position="10"/>
    </location>
</feature>
<dbReference type="Proteomes" id="UP000626092">
    <property type="component" value="Unassembled WGS sequence"/>
</dbReference>
<feature type="compositionally biased region" description="Polar residues" evidence="1">
    <location>
        <begin position="113"/>
        <end position="122"/>
    </location>
</feature>
<evidence type="ECO:0000313" key="3">
    <source>
        <dbReference type="Proteomes" id="UP000626092"/>
    </source>
</evidence>
<proteinExistence type="predicted"/>
<evidence type="ECO:0000313" key="2">
    <source>
        <dbReference type="EMBL" id="KAF7140426.1"/>
    </source>
</evidence>
<comment type="caution">
    <text evidence="2">The sequence shown here is derived from an EMBL/GenBank/DDBJ whole genome shotgun (WGS) entry which is preliminary data.</text>
</comment>
<dbReference type="OrthoDB" id="1745480at2759"/>
<sequence>MAEEQFKETSEVSSSAEKNTEHPKGHWKKDCPNKQPAANVAEETEDDLESALLQVPSKENVEPNAQQQVEHSEQAEVETPLVPAKTIQTVNRPEDQPVDQDVITEEEAPLQEIPQQPESIATSRPRREIRKPARYADTVAYALPVIDDDRGSVDSMIVAKVEIVDFCGSNPPACIYSADKQPPKSSSGILQYPSAALE</sequence>
<organism evidence="2 3">
    <name type="scientific">Rhododendron simsii</name>
    <name type="common">Sims's rhododendron</name>
    <dbReference type="NCBI Taxonomy" id="118357"/>
    <lineage>
        <taxon>Eukaryota</taxon>
        <taxon>Viridiplantae</taxon>
        <taxon>Streptophyta</taxon>
        <taxon>Embryophyta</taxon>
        <taxon>Tracheophyta</taxon>
        <taxon>Spermatophyta</taxon>
        <taxon>Magnoliopsida</taxon>
        <taxon>eudicotyledons</taxon>
        <taxon>Gunneridae</taxon>
        <taxon>Pentapetalae</taxon>
        <taxon>asterids</taxon>
        <taxon>Ericales</taxon>
        <taxon>Ericaceae</taxon>
        <taxon>Ericoideae</taxon>
        <taxon>Rhodoreae</taxon>
        <taxon>Rhododendron</taxon>
    </lineage>
</organism>
<feature type="region of interest" description="Disordered" evidence="1">
    <location>
        <begin position="176"/>
        <end position="198"/>
    </location>
</feature>
<gene>
    <name evidence="2" type="ORF">RHSIM_Rhsim06G0043100</name>
</gene>
<evidence type="ECO:0000256" key="1">
    <source>
        <dbReference type="SAM" id="MobiDB-lite"/>
    </source>
</evidence>
<dbReference type="AlphaFoldDB" id="A0A834GWB5"/>